<gene>
    <name evidence="2" type="ORF">GON03_22925</name>
</gene>
<evidence type="ECO:0000313" key="2">
    <source>
        <dbReference type="EMBL" id="MVQ52045.1"/>
    </source>
</evidence>
<sequence>MTDLTTVDVIDDLLPEATRRLVRTTDALPDSAYAEASSLPGWTRGHVLAHLALNAEALAGALRGVVEGRKVPMYASDEARDGDIEDLAAEPPEVVRARLLAACTELKDAIDAVPDDQQDTTMERNPGGRTFPVGAVPWMRLGEVEIHHADLDAGYDHRRWSVPFASDILEARRARLDASSGFTAYASDIDRSWTYGEGGPTVTGSVVDLAWWLTGRGDGEGLTSDGELPRIEGY</sequence>
<dbReference type="InterPro" id="IPR034660">
    <property type="entry name" value="DinB/YfiT-like"/>
</dbReference>
<dbReference type="GO" id="GO:0046872">
    <property type="term" value="F:metal ion binding"/>
    <property type="evidence" value="ECO:0007669"/>
    <property type="project" value="InterPro"/>
</dbReference>
<dbReference type="EMBL" id="WSEK01000005">
    <property type="protein sequence ID" value="MVQ52045.1"/>
    <property type="molecule type" value="Genomic_DNA"/>
</dbReference>
<dbReference type="AlphaFoldDB" id="A0A6L6Y382"/>
<name>A0A6L6Y382_9ACTN</name>
<comment type="caution">
    <text evidence="2">The sequence shown here is derived from an EMBL/GenBank/DDBJ whole genome shotgun (WGS) entry which is preliminary data.</text>
</comment>
<dbReference type="Pfam" id="PF11716">
    <property type="entry name" value="MDMPI_N"/>
    <property type="match status" value="1"/>
</dbReference>
<dbReference type="RefSeq" id="WP_157347136.1">
    <property type="nucleotide sequence ID" value="NZ_WSEK01000005.1"/>
</dbReference>
<keyword evidence="2" id="KW-0670">Pyruvate</keyword>
<organism evidence="2 3">
    <name type="scientific">Nocardioides agri</name>
    <dbReference type="NCBI Taxonomy" id="2682843"/>
    <lineage>
        <taxon>Bacteria</taxon>
        <taxon>Bacillati</taxon>
        <taxon>Actinomycetota</taxon>
        <taxon>Actinomycetes</taxon>
        <taxon>Propionibacteriales</taxon>
        <taxon>Nocardioidaceae</taxon>
        <taxon>Nocardioides</taxon>
    </lineage>
</organism>
<evidence type="ECO:0000259" key="1">
    <source>
        <dbReference type="Pfam" id="PF11716"/>
    </source>
</evidence>
<reference evidence="2 3" key="1">
    <citation type="submission" date="2019-12" db="EMBL/GenBank/DDBJ databases">
        <authorList>
            <person name="Huq M.A."/>
        </authorList>
    </citation>
    <scope>NUCLEOTIDE SEQUENCE [LARGE SCALE GENOMIC DNA]</scope>
    <source>
        <strain evidence="2 3">MAH-18</strain>
    </source>
</reference>
<dbReference type="SUPFAM" id="SSF55718">
    <property type="entry name" value="SCP-like"/>
    <property type="match status" value="1"/>
</dbReference>
<keyword evidence="3" id="KW-1185">Reference proteome</keyword>
<dbReference type="Proteomes" id="UP000473525">
    <property type="component" value="Unassembled WGS sequence"/>
</dbReference>
<evidence type="ECO:0000313" key="3">
    <source>
        <dbReference type="Proteomes" id="UP000473525"/>
    </source>
</evidence>
<protein>
    <submittedName>
        <fullName evidence="2">Maleylpyruvate isomerase family mycothiol-dependent enzyme</fullName>
    </submittedName>
</protein>
<proteinExistence type="predicted"/>
<dbReference type="SUPFAM" id="SSF109854">
    <property type="entry name" value="DinB/YfiT-like putative metalloenzymes"/>
    <property type="match status" value="1"/>
</dbReference>
<feature type="domain" description="Mycothiol-dependent maleylpyruvate isomerase metal-binding" evidence="1">
    <location>
        <begin position="15"/>
        <end position="151"/>
    </location>
</feature>
<dbReference type="GO" id="GO:0016853">
    <property type="term" value="F:isomerase activity"/>
    <property type="evidence" value="ECO:0007669"/>
    <property type="project" value="UniProtKB-KW"/>
</dbReference>
<dbReference type="Gene3D" id="1.20.120.450">
    <property type="entry name" value="dinb family like domain"/>
    <property type="match status" value="1"/>
</dbReference>
<keyword evidence="2" id="KW-0413">Isomerase</keyword>
<accession>A0A6L6Y382</accession>
<dbReference type="NCBIfam" id="TIGR03083">
    <property type="entry name" value="maleylpyruvate isomerase family mycothiol-dependent enzyme"/>
    <property type="match status" value="1"/>
</dbReference>
<dbReference type="InterPro" id="IPR036527">
    <property type="entry name" value="SCP2_sterol-bd_dom_sf"/>
</dbReference>
<dbReference type="InterPro" id="IPR024344">
    <property type="entry name" value="MDMPI_metal-binding"/>
</dbReference>
<dbReference type="InterPro" id="IPR017517">
    <property type="entry name" value="Maleyloyr_isom"/>
</dbReference>